<dbReference type="NCBIfam" id="TIGR00445">
    <property type="entry name" value="mraY"/>
    <property type="match status" value="1"/>
</dbReference>
<evidence type="ECO:0000256" key="8">
    <source>
        <dbReference type="ARBA" id="ARBA00022989"/>
    </source>
</evidence>
<evidence type="ECO:0000256" key="9">
    <source>
        <dbReference type="ARBA" id="ARBA00023136"/>
    </source>
</evidence>
<keyword evidence="3 12" id="KW-0132">Cell division</keyword>
<evidence type="ECO:0000313" key="15">
    <source>
        <dbReference type="Proteomes" id="UP001327219"/>
    </source>
</evidence>
<keyword evidence="11 12" id="KW-0961">Cell wall biogenesis/degradation</keyword>
<dbReference type="CDD" id="cd06852">
    <property type="entry name" value="GT_MraY"/>
    <property type="match status" value="1"/>
</dbReference>
<keyword evidence="12" id="KW-1003">Cell membrane</keyword>
<dbReference type="PROSITE" id="PS01348">
    <property type="entry name" value="MRAY_2"/>
    <property type="match status" value="1"/>
</dbReference>
<keyword evidence="7 12" id="KW-0573">Peptidoglycan synthesis</keyword>
<feature type="transmembrane region" description="Helical" evidence="12">
    <location>
        <begin position="136"/>
        <end position="155"/>
    </location>
</feature>
<comment type="pathway">
    <text evidence="12">Cell wall biogenesis; peptidoglycan biosynthesis.</text>
</comment>
<name>A0ABZ0UKX5_9RICK</name>
<keyword evidence="9 12" id="KW-0472">Membrane</keyword>
<evidence type="ECO:0000256" key="6">
    <source>
        <dbReference type="ARBA" id="ARBA00022960"/>
    </source>
</evidence>
<evidence type="ECO:0000256" key="1">
    <source>
        <dbReference type="ARBA" id="ARBA00004141"/>
    </source>
</evidence>
<evidence type="ECO:0000256" key="3">
    <source>
        <dbReference type="ARBA" id="ARBA00022618"/>
    </source>
</evidence>
<evidence type="ECO:0000256" key="5">
    <source>
        <dbReference type="ARBA" id="ARBA00022692"/>
    </source>
</evidence>
<organism evidence="14 15">
    <name type="scientific">Candidatus Bandiella euplotis</name>
    <dbReference type="NCBI Taxonomy" id="1664265"/>
    <lineage>
        <taxon>Bacteria</taxon>
        <taxon>Pseudomonadati</taxon>
        <taxon>Pseudomonadota</taxon>
        <taxon>Alphaproteobacteria</taxon>
        <taxon>Rickettsiales</taxon>
        <taxon>Candidatus Midichloriaceae</taxon>
        <taxon>Candidatus Bandiella</taxon>
    </lineage>
</organism>
<dbReference type="EMBL" id="CP110820">
    <property type="protein sequence ID" value="WPX96137.1"/>
    <property type="molecule type" value="Genomic_DNA"/>
</dbReference>
<keyword evidence="15" id="KW-1185">Reference proteome</keyword>
<dbReference type="PANTHER" id="PTHR22926">
    <property type="entry name" value="PHOSPHO-N-ACETYLMURAMOYL-PENTAPEPTIDE-TRANSFERASE"/>
    <property type="match status" value="1"/>
</dbReference>
<evidence type="ECO:0000313" key="14">
    <source>
        <dbReference type="EMBL" id="WPX96137.1"/>
    </source>
</evidence>
<comment type="cofactor">
    <cofactor evidence="12">
        <name>Mg(2+)</name>
        <dbReference type="ChEBI" id="CHEBI:18420"/>
    </cofactor>
</comment>
<comment type="catalytic activity">
    <reaction evidence="12">
        <text>UDP-N-acetyl-alpha-D-muramoyl-L-alanyl-gamma-D-glutamyl-meso-2,6-diaminopimeloyl-D-alanyl-D-alanine + di-trans,octa-cis-undecaprenyl phosphate = di-trans,octa-cis-undecaprenyl diphospho-N-acetyl-alpha-D-muramoyl-L-alanyl-D-glutamyl-meso-2,6-diaminopimeloyl-D-alanyl-D-alanine + UMP</text>
        <dbReference type="Rhea" id="RHEA:28386"/>
        <dbReference type="ChEBI" id="CHEBI:57865"/>
        <dbReference type="ChEBI" id="CHEBI:60392"/>
        <dbReference type="ChEBI" id="CHEBI:61386"/>
        <dbReference type="ChEBI" id="CHEBI:61387"/>
        <dbReference type="EC" id="2.7.8.13"/>
    </reaction>
</comment>
<dbReference type="Pfam" id="PF00953">
    <property type="entry name" value="Glycos_transf_4"/>
    <property type="match status" value="1"/>
</dbReference>
<dbReference type="Pfam" id="PF10555">
    <property type="entry name" value="MraY_sig1"/>
    <property type="match status" value="1"/>
</dbReference>
<dbReference type="InterPro" id="IPR018480">
    <property type="entry name" value="PNAcMuramoyl-5peptid_Trfase_CS"/>
</dbReference>
<keyword evidence="6 12" id="KW-0133">Cell shape</keyword>
<dbReference type="EC" id="2.7.8.13" evidence="12 13"/>
<feature type="transmembrane region" description="Helical" evidence="12">
    <location>
        <begin position="202"/>
        <end position="221"/>
    </location>
</feature>
<dbReference type="PANTHER" id="PTHR22926:SF5">
    <property type="entry name" value="PHOSPHO-N-ACETYLMURAMOYL-PENTAPEPTIDE-TRANSFERASE HOMOLOG"/>
    <property type="match status" value="1"/>
</dbReference>
<evidence type="ECO:0000256" key="4">
    <source>
        <dbReference type="ARBA" id="ARBA00022679"/>
    </source>
</evidence>
<comment type="subcellular location">
    <subcellularLocation>
        <location evidence="12">Cell membrane</location>
        <topology evidence="12">Multi-pass membrane protein</topology>
    </subcellularLocation>
    <subcellularLocation>
        <location evidence="1">Membrane</location>
        <topology evidence="1">Multi-pass membrane protein</topology>
    </subcellularLocation>
</comment>
<feature type="transmembrane region" description="Helical" evidence="12">
    <location>
        <begin position="340"/>
        <end position="359"/>
    </location>
</feature>
<feature type="transmembrane region" description="Helical" evidence="12">
    <location>
        <begin position="28"/>
        <end position="51"/>
    </location>
</feature>
<feature type="transmembrane region" description="Helical" evidence="12">
    <location>
        <begin position="175"/>
        <end position="195"/>
    </location>
</feature>
<keyword evidence="12" id="KW-0479">Metal-binding</keyword>
<comment type="similarity">
    <text evidence="2 12">Belongs to the glycosyltransferase 4 family. MraY subfamily.</text>
</comment>
<evidence type="ECO:0000256" key="7">
    <source>
        <dbReference type="ARBA" id="ARBA00022984"/>
    </source>
</evidence>
<feature type="transmembrane region" description="Helical" evidence="12">
    <location>
        <begin position="241"/>
        <end position="258"/>
    </location>
</feature>
<feature type="transmembrane region" description="Helical" evidence="12">
    <location>
        <begin position="291"/>
        <end position="313"/>
    </location>
</feature>
<keyword evidence="5 12" id="KW-0812">Transmembrane</keyword>
<dbReference type="InterPro" id="IPR003524">
    <property type="entry name" value="PNAcMuramoyl-5peptid_Trfase"/>
</dbReference>
<evidence type="ECO:0000256" key="10">
    <source>
        <dbReference type="ARBA" id="ARBA00023306"/>
    </source>
</evidence>
<protein>
    <recommendedName>
        <fullName evidence="12 13">Phospho-N-acetylmuramoyl-pentapeptide-transferase</fullName>
        <ecNumber evidence="12 13">2.7.8.13</ecNumber>
    </recommendedName>
    <alternativeName>
        <fullName evidence="12">UDP-MurNAc-pentapeptide phosphotransferase</fullName>
    </alternativeName>
</protein>
<evidence type="ECO:0000256" key="13">
    <source>
        <dbReference type="NCBIfam" id="TIGR00445"/>
    </source>
</evidence>
<dbReference type="Proteomes" id="UP001327219">
    <property type="component" value="Chromosome"/>
</dbReference>
<feature type="transmembrane region" description="Helical" evidence="12">
    <location>
        <begin position="72"/>
        <end position="92"/>
    </location>
</feature>
<proteinExistence type="inferred from homology"/>
<keyword evidence="4 12" id="KW-0808">Transferase</keyword>
<dbReference type="HAMAP" id="MF_00038">
    <property type="entry name" value="MraY"/>
    <property type="match status" value="1"/>
</dbReference>
<evidence type="ECO:0000256" key="12">
    <source>
        <dbReference type="HAMAP-Rule" id="MF_00038"/>
    </source>
</evidence>
<feature type="transmembrane region" description="Helical" evidence="12">
    <location>
        <begin position="265"/>
        <end position="285"/>
    </location>
</feature>
<evidence type="ECO:0000256" key="2">
    <source>
        <dbReference type="ARBA" id="ARBA00005583"/>
    </source>
</evidence>
<comment type="function">
    <text evidence="12">Catalyzes the initial step of the lipid cycle reactions in the biosynthesis of the cell wall peptidoglycan: transfers peptidoglycan precursor phospho-MurNAc-pentapeptide from UDP-MurNAc-pentapeptide onto the lipid carrier undecaprenyl phosphate, yielding undecaprenyl-pyrophosphoryl-MurNAc-pentapeptide, known as lipid I.</text>
</comment>
<keyword evidence="8 12" id="KW-1133">Transmembrane helix</keyword>
<feature type="transmembrane region" description="Helical" evidence="12">
    <location>
        <begin position="98"/>
        <end position="116"/>
    </location>
</feature>
<dbReference type="InterPro" id="IPR000715">
    <property type="entry name" value="Glycosyl_transferase_4"/>
</dbReference>
<keyword evidence="12" id="KW-0460">Magnesium</keyword>
<dbReference type="RefSeq" id="WP_323733050.1">
    <property type="nucleotide sequence ID" value="NZ_CP110820.1"/>
</dbReference>
<keyword evidence="10 12" id="KW-0131">Cell cycle</keyword>
<gene>
    <name evidence="12" type="primary">mraY</name>
    <name evidence="14" type="ORF">Bandiella_00241</name>
</gene>
<accession>A0ABZ0UKX5</accession>
<sequence>MLQIIADFLIKYSSFFNVFQYITFRSGAALFTSFLIMLIFGSRFISFLSSFQKHGQPIREDGPQNHLIIKKGTPCMGGILIILAVLASTILWGNIGNSYIWLLNFALIAFGLIGGIDDYKKLKFNNSKGLSAKLKFSLQLILSLIVVFTVSKISTANHSTTIFFPFFKNLMLDMGVFYFIFTMCVVVGSSNAVNLTDGLDGLAIGPIIIISAFFAIIAYLTGNIVFANYLKIAYIKNSGEIMVFCSALIGAGLGFLWYNAPPAKVIMGDTGSLALGAVVGIISIITKHEIILFITGFVFVFEAISVILQVYSFKLRGKRIFKMAPIHHHFEKIGWSEPTIVIRFWILAIIFALIGLASLKIR</sequence>
<reference evidence="14 15" key="1">
    <citation type="submission" date="2022-11" db="EMBL/GenBank/DDBJ databases">
        <title>Host association and intracellularity evolved multiple times independently in the Rickettsiales.</title>
        <authorList>
            <person name="Castelli M."/>
            <person name="Nardi T."/>
            <person name="Gammuto L."/>
            <person name="Bellinzona G."/>
            <person name="Sabaneyeva E."/>
            <person name="Potekhin A."/>
            <person name="Serra V."/>
            <person name="Petroni G."/>
            <person name="Sassera D."/>
        </authorList>
    </citation>
    <scope>NUCLEOTIDE SEQUENCE [LARGE SCALE GENOMIC DNA]</scope>
    <source>
        <strain evidence="14 15">NDG2</strain>
    </source>
</reference>
<evidence type="ECO:0000256" key="11">
    <source>
        <dbReference type="ARBA" id="ARBA00023316"/>
    </source>
</evidence>